<dbReference type="RefSeq" id="WP_129472702.1">
    <property type="nucleotide sequence ID" value="NZ_SAWZ01000017.1"/>
</dbReference>
<dbReference type="OrthoDB" id="9811812at2"/>
<name>A0A4Q1JSB8_9GAMM</name>
<dbReference type="InterPro" id="IPR014922">
    <property type="entry name" value="YdhG-like"/>
</dbReference>
<reference evidence="2 3" key="1">
    <citation type="submission" date="2019-01" db="EMBL/GenBank/DDBJ databases">
        <title>Pseudoxanthomonas composti sp. nov., isolated from compost.</title>
        <authorList>
            <person name="Yang G."/>
        </authorList>
    </citation>
    <scope>NUCLEOTIDE SEQUENCE [LARGE SCALE GENOMIC DNA]</scope>
    <source>
        <strain evidence="2 3">GSS15</strain>
    </source>
</reference>
<dbReference type="SUPFAM" id="SSF159888">
    <property type="entry name" value="YdhG-like"/>
    <property type="match status" value="1"/>
</dbReference>
<feature type="domain" description="YdhG-like" evidence="1">
    <location>
        <begin position="27"/>
        <end position="128"/>
    </location>
</feature>
<comment type="caution">
    <text evidence="2">The sequence shown here is derived from an EMBL/GenBank/DDBJ whole genome shotgun (WGS) entry which is preliminary data.</text>
</comment>
<evidence type="ECO:0000313" key="3">
    <source>
        <dbReference type="Proteomes" id="UP000289784"/>
    </source>
</evidence>
<evidence type="ECO:0000259" key="1">
    <source>
        <dbReference type="Pfam" id="PF08818"/>
    </source>
</evidence>
<proteinExistence type="predicted"/>
<sequence>MAVSRSTRAGGEQVDAFMQASTHPLKPVMEGVRALVLGIDPAIGEDIKWNAPSFYLREHFATLQLRDPAQVQVILHLGAKQRAGVAVHVDDPTGLLTWLGPQRASVCFADDLQLQAGRPALAATLRQWLGPR</sequence>
<dbReference type="EMBL" id="SAWZ01000017">
    <property type="protein sequence ID" value="RXQ98924.1"/>
    <property type="molecule type" value="Genomic_DNA"/>
</dbReference>
<keyword evidence="3" id="KW-1185">Reference proteome</keyword>
<dbReference type="AlphaFoldDB" id="A0A4Q1JSB8"/>
<dbReference type="Pfam" id="PF08818">
    <property type="entry name" value="DUF1801"/>
    <property type="match status" value="1"/>
</dbReference>
<protein>
    <submittedName>
        <fullName evidence="2">DUF1801 domain-containing protein</fullName>
    </submittedName>
</protein>
<accession>A0A4Q1JSB8</accession>
<organism evidence="2 3">
    <name type="scientific">Pseudoxanthomonas composti</name>
    <dbReference type="NCBI Taxonomy" id="2137479"/>
    <lineage>
        <taxon>Bacteria</taxon>
        <taxon>Pseudomonadati</taxon>
        <taxon>Pseudomonadota</taxon>
        <taxon>Gammaproteobacteria</taxon>
        <taxon>Lysobacterales</taxon>
        <taxon>Lysobacteraceae</taxon>
        <taxon>Pseudoxanthomonas</taxon>
    </lineage>
</organism>
<evidence type="ECO:0000313" key="2">
    <source>
        <dbReference type="EMBL" id="RXQ98924.1"/>
    </source>
</evidence>
<dbReference type="Proteomes" id="UP000289784">
    <property type="component" value="Unassembled WGS sequence"/>
</dbReference>
<gene>
    <name evidence="2" type="ORF">EPA99_18300</name>
</gene>